<keyword evidence="2" id="KW-1185">Reference proteome</keyword>
<dbReference type="Proteomes" id="UP000001312">
    <property type="component" value="Unassembled WGS sequence"/>
</dbReference>
<dbReference type="RefSeq" id="XP_001595718.1">
    <property type="nucleotide sequence ID" value="XM_001595668.1"/>
</dbReference>
<organism evidence="1 2">
    <name type="scientific">Sclerotinia sclerotiorum (strain ATCC 18683 / 1980 / Ss-1)</name>
    <name type="common">White mold</name>
    <name type="synonym">Whetzelinia sclerotiorum</name>
    <dbReference type="NCBI Taxonomy" id="665079"/>
    <lineage>
        <taxon>Eukaryota</taxon>
        <taxon>Fungi</taxon>
        <taxon>Dikarya</taxon>
        <taxon>Ascomycota</taxon>
        <taxon>Pezizomycotina</taxon>
        <taxon>Leotiomycetes</taxon>
        <taxon>Helotiales</taxon>
        <taxon>Sclerotiniaceae</taxon>
        <taxon>Sclerotinia</taxon>
    </lineage>
</organism>
<accession>A7EER7</accession>
<dbReference type="InParanoid" id="A7EER7"/>
<reference evidence="2" key="1">
    <citation type="journal article" date="2011" name="PLoS Genet.">
        <title>Genomic analysis of the necrotrophic fungal pathogens Sclerotinia sclerotiorum and Botrytis cinerea.</title>
        <authorList>
            <person name="Amselem J."/>
            <person name="Cuomo C.A."/>
            <person name="van Kan J.A."/>
            <person name="Viaud M."/>
            <person name="Benito E.P."/>
            <person name="Couloux A."/>
            <person name="Coutinho P.M."/>
            <person name="de Vries R.P."/>
            <person name="Dyer P.S."/>
            <person name="Fillinger S."/>
            <person name="Fournier E."/>
            <person name="Gout L."/>
            <person name="Hahn M."/>
            <person name="Kohn L."/>
            <person name="Lapalu N."/>
            <person name="Plummer K.M."/>
            <person name="Pradier J.M."/>
            <person name="Quevillon E."/>
            <person name="Sharon A."/>
            <person name="Simon A."/>
            <person name="ten Have A."/>
            <person name="Tudzynski B."/>
            <person name="Tudzynski P."/>
            <person name="Wincker P."/>
            <person name="Andrew M."/>
            <person name="Anthouard V."/>
            <person name="Beever R.E."/>
            <person name="Beffa R."/>
            <person name="Benoit I."/>
            <person name="Bouzid O."/>
            <person name="Brault B."/>
            <person name="Chen Z."/>
            <person name="Choquer M."/>
            <person name="Collemare J."/>
            <person name="Cotton P."/>
            <person name="Danchin E.G."/>
            <person name="Da Silva C."/>
            <person name="Gautier A."/>
            <person name="Giraud C."/>
            <person name="Giraud T."/>
            <person name="Gonzalez C."/>
            <person name="Grossetete S."/>
            <person name="Guldener U."/>
            <person name="Henrissat B."/>
            <person name="Howlett B.J."/>
            <person name="Kodira C."/>
            <person name="Kretschmer M."/>
            <person name="Lappartient A."/>
            <person name="Leroch M."/>
            <person name="Levis C."/>
            <person name="Mauceli E."/>
            <person name="Neuveglise C."/>
            <person name="Oeser B."/>
            <person name="Pearson M."/>
            <person name="Poulain J."/>
            <person name="Poussereau N."/>
            <person name="Quesneville H."/>
            <person name="Rascle C."/>
            <person name="Schumacher J."/>
            <person name="Segurens B."/>
            <person name="Sexton A."/>
            <person name="Silva E."/>
            <person name="Sirven C."/>
            <person name="Soanes D.M."/>
            <person name="Talbot N.J."/>
            <person name="Templeton M."/>
            <person name="Yandava C."/>
            <person name="Yarden O."/>
            <person name="Zeng Q."/>
            <person name="Rollins J.A."/>
            <person name="Lebrun M.H."/>
            <person name="Dickman M."/>
        </authorList>
    </citation>
    <scope>NUCLEOTIDE SEQUENCE [LARGE SCALE GENOMIC DNA]</scope>
    <source>
        <strain evidence="2">ATCC 18683 / 1980 / Ss-1</strain>
    </source>
</reference>
<dbReference type="GeneID" id="5491845"/>
<dbReference type="EMBL" id="CH476624">
    <property type="protein sequence ID" value="EDO01333.1"/>
    <property type="molecule type" value="Genomic_DNA"/>
</dbReference>
<proteinExistence type="predicted"/>
<gene>
    <name evidence="1" type="ORF">SS1G_03807</name>
</gene>
<evidence type="ECO:0000313" key="1">
    <source>
        <dbReference type="EMBL" id="EDO01333.1"/>
    </source>
</evidence>
<name>A7EER7_SCLS1</name>
<sequence length="130" mass="14635">MGNSGIWIHGFLFDSKSNLGEVDYGSYPTIEESLITTGRYRSHTTVLDANSARLSICTPFHYSTNLDDTPPYSTSRVHRYTPERNQRSELSCYICYIEPAASSLRSDQGQARYGKANNRTVGSPLYGRRI</sequence>
<dbReference type="HOGENOM" id="CLU_1939402_0_0_1"/>
<dbReference type="AlphaFoldDB" id="A7EER7"/>
<dbReference type="KEGG" id="ssl:SS1G_03807"/>
<protein>
    <submittedName>
        <fullName evidence="1">Uncharacterized protein</fullName>
    </submittedName>
</protein>
<evidence type="ECO:0000313" key="2">
    <source>
        <dbReference type="Proteomes" id="UP000001312"/>
    </source>
</evidence>